<sequence length="85" mass="9662">MSHHHHGHTHEHHHEEVEGSRRDAEDDRPLSVARRRFLTGLGAAGVATTLGSLPAHAHDDRPPHPVNPWHGRSRWYAGDHHIHTR</sequence>
<keyword evidence="3" id="KW-1185">Reference proteome</keyword>
<feature type="region of interest" description="Disordered" evidence="1">
    <location>
        <begin position="52"/>
        <end position="85"/>
    </location>
</feature>
<feature type="region of interest" description="Disordered" evidence="1">
    <location>
        <begin position="1"/>
        <end position="28"/>
    </location>
</feature>
<accession>A0ABW1NWS0</accession>
<feature type="compositionally biased region" description="Basic and acidic residues" evidence="1">
    <location>
        <begin position="12"/>
        <end position="28"/>
    </location>
</feature>
<feature type="compositionally biased region" description="Basic residues" evidence="1">
    <location>
        <begin position="1"/>
        <end position="11"/>
    </location>
</feature>
<dbReference type="PROSITE" id="PS51318">
    <property type="entry name" value="TAT"/>
    <property type="match status" value="1"/>
</dbReference>
<name>A0ABW1NWS0_9PSEU</name>
<evidence type="ECO:0000313" key="3">
    <source>
        <dbReference type="Proteomes" id="UP001596220"/>
    </source>
</evidence>
<evidence type="ECO:0000256" key="1">
    <source>
        <dbReference type="SAM" id="MobiDB-lite"/>
    </source>
</evidence>
<comment type="caution">
    <text evidence="2">The sequence shown here is derived from an EMBL/GenBank/DDBJ whole genome shotgun (WGS) entry which is preliminary data.</text>
</comment>
<dbReference type="EMBL" id="JBHSQO010000001">
    <property type="protein sequence ID" value="MFC6087691.1"/>
    <property type="molecule type" value="Genomic_DNA"/>
</dbReference>
<dbReference type="InterPro" id="IPR006311">
    <property type="entry name" value="TAT_signal"/>
</dbReference>
<dbReference type="Proteomes" id="UP001596220">
    <property type="component" value="Unassembled WGS sequence"/>
</dbReference>
<dbReference type="InterPro" id="IPR019546">
    <property type="entry name" value="TAT_signal_bac_arc"/>
</dbReference>
<proteinExistence type="predicted"/>
<protein>
    <submittedName>
        <fullName evidence="2">Twin-arginine translocation signal domain-containing protein</fullName>
    </submittedName>
</protein>
<dbReference type="NCBIfam" id="TIGR01409">
    <property type="entry name" value="TAT_signal_seq"/>
    <property type="match status" value="1"/>
</dbReference>
<reference evidence="3" key="1">
    <citation type="journal article" date="2019" name="Int. J. Syst. Evol. Microbiol.">
        <title>The Global Catalogue of Microorganisms (GCM) 10K type strain sequencing project: providing services to taxonomists for standard genome sequencing and annotation.</title>
        <authorList>
            <consortium name="The Broad Institute Genomics Platform"/>
            <consortium name="The Broad Institute Genome Sequencing Center for Infectious Disease"/>
            <person name="Wu L."/>
            <person name="Ma J."/>
        </authorList>
    </citation>
    <scope>NUCLEOTIDE SEQUENCE [LARGE SCALE GENOMIC DNA]</scope>
    <source>
        <strain evidence="3">CGMCC 4.7246</strain>
    </source>
</reference>
<organism evidence="2 3">
    <name type="scientific">Saccharothrix lopnurensis</name>
    <dbReference type="NCBI Taxonomy" id="1670621"/>
    <lineage>
        <taxon>Bacteria</taxon>
        <taxon>Bacillati</taxon>
        <taxon>Actinomycetota</taxon>
        <taxon>Actinomycetes</taxon>
        <taxon>Pseudonocardiales</taxon>
        <taxon>Pseudonocardiaceae</taxon>
        <taxon>Saccharothrix</taxon>
    </lineage>
</organism>
<evidence type="ECO:0000313" key="2">
    <source>
        <dbReference type="EMBL" id="MFC6087691.1"/>
    </source>
</evidence>
<gene>
    <name evidence="2" type="ORF">ACFP3R_00230</name>
</gene>
<dbReference type="RefSeq" id="WP_380631523.1">
    <property type="nucleotide sequence ID" value="NZ_JBHSQO010000001.1"/>
</dbReference>